<dbReference type="PANTHER" id="PTHR30480">
    <property type="entry name" value="BETA-HEXOSAMINIDASE-RELATED"/>
    <property type="match status" value="1"/>
</dbReference>
<feature type="compositionally biased region" description="Polar residues" evidence="7">
    <location>
        <begin position="1391"/>
        <end position="1408"/>
    </location>
</feature>
<keyword evidence="3 6" id="KW-0238">DNA-binding</keyword>
<evidence type="ECO:0000256" key="3">
    <source>
        <dbReference type="ARBA" id="ARBA00023125"/>
    </source>
</evidence>
<dbReference type="InterPro" id="IPR036962">
    <property type="entry name" value="Glyco_hydro_3_N_sf"/>
</dbReference>
<keyword evidence="2" id="KW-0378">Hydrolase</keyword>
<feature type="DNA-binding region" description="NDT80" evidence="6">
    <location>
        <begin position="1016"/>
        <end position="1252"/>
    </location>
</feature>
<evidence type="ECO:0000256" key="1">
    <source>
        <dbReference type="ARBA" id="ARBA00005336"/>
    </source>
</evidence>
<dbReference type="InterPro" id="IPR008967">
    <property type="entry name" value="p53-like_TF_DNA-bd_sf"/>
</dbReference>
<name>A0AAN7CJE9_9PEZI</name>
<dbReference type="FunFam" id="3.40.50.1700:FF:000013">
    <property type="entry name" value="Glycoside hydrolase family 3 protein"/>
    <property type="match status" value="1"/>
</dbReference>
<dbReference type="InterPro" id="IPR001764">
    <property type="entry name" value="Glyco_hydro_3_N"/>
</dbReference>
<dbReference type="GO" id="GO:0004553">
    <property type="term" value="F:hydrolase activity, hydrolyzing O-glycosyl compounds"/>
    <property type="evidence" value="ECO:0007669"/>
    <property type="project" value="InterPro"/>
</dbReference>
<dbReference type="GO" id="GO:0009254">
    <property type="term" value="P:peptidoglycan turnover"/>
    <property type="evidence" value="ECO:0007669"/>
    <property type="project" value="TreeGrafter"/>
</dbReference>
<dbReference type="InterPro" id="IPR036881">
    <property type="entry name" value="Glyco_hydro_3_C_sf"/>
</dbReference>
<sequence length="1489" mass="161007">MTELDTELDPLWQDLNWAIGQMLIMGWDGTEVTPQIRNLIEQHHLGSILLTAKNLKSAQQTAKLVQELQTIAHQAGHPQPLLIALDQENGGVNSLYDQDYICQFPSSMGQAAAGNADLAYKIAKATATEISAVGVNLILGPVLDVLHNARYQPLGGRATSDDPQEASQYGIAAINGYKDAGIATCGKHFPSYGNLDFLGSSLDIPIITQTLEELSLSALVPFRNAIATGKLDAVFVGGCGINNPSMSVNHACLSDQVVDDLLRNELGFQGVAISECLEMEGLRNEIGVKTGTVMAVEAGCDLVLLCRAYDVQLEAISGLKLGVENELITKERIYTSLKRILRMKKSCTSWPKALSPPGTSLLSKIHPSHLALSLKAYDDSIAVIRDNEQLLPLTSSMHQEEELLLLTPLVKPLPASSMTKALLDAKNNKTDSPTVHDGWIHRDRGAIMSGEGVFRELGRSLARARHGKLLHTSYTANGVRPVHENLINRASCIIIVTADANRNLYQAGFTKHVSMMCSMLRASGQKKSLIVVAVSSPYDFAMDKSIGTYICTFDFTETAMAALVRVLCGKLKPQGTLPGTLRKSRKALKSRQHWLVEAYNRDRDARGLDDLLQALTRASAPAHRFLQMTSAHTFELFNPNIEEAHFVVRNSSTHALYGFCATYFVQGTGIIGALFVDPAKRNVSIGRSLQRRALRGLTQKPGVKKIQLGMSFPGVFLGIPVDDGAGLKQWFANGGWDLQFPRRLANMTIGALSTWSAPEGLLQSIQRANISFDLIRGPDGADSVLSHVKTHANPEVLELYRFALQETKTCGVVRAKGHAESLLGTVIICSPGSPLAGFIPHLQRSSSEDEMIGGIIAPIVAPAAAAPQGALVLQGLALMGLRQNKAHKSLRSVLSWVQDDAYEPLLAMGFEVVQAFEEFTNSPENVTTYDAMAGFNSMPAMQSGATPGPDAMAMTAPDMGPFDAPMAFDESLFDSVHGIHNIPFTPTTYDFETFSTTFEDPFSYPARPFEGAGAGALDAEGYNIDASSPQELDNKLLGFGPPIPGKATLLTDAGQFVEPAMTGELYGMFFVAEDVFGVDSNTTGRPLELTCYRRNLWQISGQITLPRHVAQYVDDQGRRGPVVELAASITAVESIEGRVAEMITIPWRGSTAPMGGEETKVVSTPPVVPVDLASGQEVDGGSRVSVPVAWKRLQFKHATANNGRRKGLQQHYVVQINLLVKGKSGEYIKVAEIQSGPVIVRGRSPRNFDSRKEVPLGDKRPLERRSTEGSMGSGGASRQQQNHLSGPEGGELTPKLPRYSSNPVQQSPSDWATPYSSTAPITHPSKKMAISSPSLNRPPVPSWGSLDTKPSMIPAPPNKTQRSNSNSTTAPQPLPISLSLSEDERSPPNRAGSTDSSQSPQRAKSSMLLSTGGTGLPGQGQSGGAAHNTLTSPLETEDMLYEYFPLTLDDWMPPVDAIYRPHVVHHTIVPPEVKAQQIRSKAKRYFAAD</sequence>
<dbReference type="InterPro" id="IPR017853">
    <property type="entry name" value="GH"/>
</dbReference>
<organism evidence="9 10">
    <name type="scientific">Achaetomium macrosporum</name>
    <dbReference type="NCBI Taxonomy" id="79813"/>
    <lineage>
        <taxon>Eukaryota</taxon>
        <taxon>Fungi</taxon>
        <taxon>Dikarya</taxon>
        <taxon>Ascomycota</taxon>
        <taxon>Pezizomycotina</taxon>
        <taxon>Sordariomycetes</taxon>
        <taxon>Sordariomycetidae</taxon>
        <taxon>Sordariales</taxon>
        <taxon>Chaetomiaceae</taxon>
        <taxon>Achaetomium</taxon>
    </lineage>
</organism>
<evidence type="ECO:0000256" key="2">
    <source>
        <dbReference type="ARBA" id="ARBA00022801"/>
    </source>
</evidence>
<dbReference type="SUPFAM" id="SSF49417">
    <property type="entry name" value="p53-like transcription factors"/>
    <property type="match status" value="1"/>
</dbReference>
<dbReference type="Gene3D" id="3.40.50.1700">
    <property type="entry name" value="Glycoside hydrolase family 3 C-terminal domain"/>
    <property type="match status" value="1"/>
</dbReference>
<dbReference type="InterPro" id="IPR024061">
    <property type="entry name" value="NDT80_DNA-bd_dom"/>
</dbReference>
<reference evidence="9" key="2">
    <citation type="submission" date="2023-05" db="EMBL/GenBank/DDBJ databases">
        <authorList>
            <consortium name="Lawrence Berkeley National Laboratory"/>
            <person name="Steindorff A."/>
            <person name="Hensen N."/>
            <person name="Bonometti L."/>
            <person name="Westerberg I."/>
            <person name="Brannstrom I.O."/>
            <person name="Guillou S."/>
            <person name="Cros-Aarteil S."/>
            <person name="Calhoun S."/>
            <person name="Haridas S."/>
            <person name="Kuo A."/>
            <person name="Mondo S."/>
            <person name="Pangilinan J."/>
            <person name="Riley R."/>
            <person name="Labutti K."/>
            <person name="Andreopoulos B."/>
            <person name="Lipzen A."/>
            <person name="Chen C."/>
            <person name="Yanf M."/>
            <person name="Daum C."/>
            <person name="Ng V."/>
            <person name="Clum A."/>
            <person name="Ohm R."/>
            <person name="Martin F."/>
            <person name="Silar P."/>
            <person name="Natvig D."/>
            <person name="Lalanne C."/>
            <person name="Gautier V."/>
            <person name="Ament-Velasquez S.L."/>
            <person name="Kruys A."/>
            <person name="Hutchinson M.I."/>
            <person name="Powell A.J."/>
            <person name="Barry K."/>
            <person name="Miller A.N."/>
            <person name="Grigoriev I.V."/>
            <person name="Debuchy R."/>
            <person name="Gladieux P."/>
            <person name="Thoren M.H."/>
            <person name="Johannesson H."/>
        </authorList>
    </citation>
    <scope>NUCLEOTIDE SEQUENCE</scope>
    <source>
        <strain evidence="9">CBS 532.94</strain>
    </source>
</reference>
<dbReference type="FunFam" id="3.20.20.300:FF:000008">
    <property type="entry name" value="Beta-N-acetylglucosaminidase, putative"/>
    <property type="match status" value="1"/>
</dbReference>
<feature type="compositionally biased region" description="Basic and acidic residues" evidence="7">
    <location>
        <begin position="1246"/>
        <end position="1267"/>
    </location>
</feature>
<evidence type="ECO:0000256" key="6">
    <source>
        <dbReference type="PROSITE-ProRule" id="PRU00850"/>
    </source>
</evidence>
<dbReference type="PANTHER" id="PTHR30480:SF8">
    <property type="entry name" value="PUTATIVE (AFU_ORTHOLOGUE AFUA_8G04060)-RELATED"/>
    <property type="match status" value="1"/>
</dbReference>
<dbReference type="GO" id="GO:0003700">
    <property type="term" value="F:DNA-binding transcription factor activity"/>
    <property type="evidence" value="ECO:0007669"/>
    <property type="project" value="UniProtKB-UniRule"/>
</dbReference>
<dbReference type="Gene3D" id="3.20.20.300">
    <property type="entry name" value="Glycoside hydrolase, family 3, N-terminal domain"/>
    <property type="match status" value="1"/>
</dbReference>
<feature type="domain" description="NDT80" evidence="8">
    <location>
        <begin position="1016"/>
        <end position="1252"/>
    </location>
</feature>
<evidence type="ECO:0000256" key="5">
    <source>
        <dbReference type="ARBA" id="ARBA00023295"/>
    </source>
</evidence>
<dbReference type="PROSITE" id="PS51517">
    <property type="entry name" value="NDT80"/>
    <property type="match status" value="1"/>
</dbReference>
<dbReference type="Gene3D" id="2.60.40.1390">
    <property type="entry name" value="NDT80 DNA-binding domain"/>
    <property type="match status" value="1"/>
</dbReference>
<dbReference type="Pfam" id="PF05224">
    <property type="entry name" value="NDT80_PhoG"/>
    <property type="match status" value="1"/>
</dbReference>
<evidence type="ECO:0000256" key="7">
    <source>
        <dbReference type="SAM" id="MobiDB-lite"/>
    </source>
</evidence>
<dbReference type="InterPro" id="IPR016181">
    <property type="entry name" value="Acyl_CoA_acyltransferase"/>
</dbReference>
<evidence type="ECO:0000313" key="10">
    <source>
        <dbReference type="Proteomes" id="UP001303760"/>
    </source>
</evidence>
<evidence type="ECO:0000259" key="8">
    <source>
        <dbReference type="PROSITE" id="PS51517"/>
    </source>
</evidence>
<accession>A0AAN7CJE9</accession>
<protein>
    <recommendedName>
        <fullName evidence="8">NDT80 domain-containing protein</fullName>
    </recommendedName>
</protein>
<evidence type="ECO:0000256" key="4">
    <source>
        <dbReference type="ARBA" id="ARBA00023180"/>
    </source>
</evidence>
<feature type="compositionally biased region" description="Polar residues" evidence="7">
    <location>
        <begin position="1358"/>
        <end position="1371"/>
    </location>
</feature>
<gene>
    <name evidence="9" type="ORF">C8A03DRAFT_39896</name>
</gene>
<dbReference type="EMBL" id="MU860004">
    <property type="protein sequence ID" value="KAK4242726.1"/>
    <property type="molecule type" value="Genomic_DNA"/>
</dbReference>
<dbReference type="Pfam" id="PF00933">
    <property type="entry name" value="Glyco_hydro_3"/>
    <property type="match status" value="1"/>
</dbReference>
<dbReference type="SUPFAM" id="SSF51445">
    <property type="entry name" value="(Trans)glycosidases"/>
    <property type="match status" value="1"/>
</dbReference>
<reference evidence="9" key="1">
    <citation type="journal article" date="2023" name="Mol. Phylogenet. Evol.">
        <title>Genome-scale phylogeny and comparative genomics of the fungal order Sordariales.</title>
        <authorList>
            <person name="Hensen N."/>
            <person name="Bonometti L."/>
            <person name="Westerberg I."/>
            <person name="Brannstrom I.O."/>
            <person name="Guillou S."/>
            <person name="Cros-Aarteil S."/>
            <person name="Calhoun S."/>
            <person name="Haridas S."/>
            <person name="Kuo A."/>
            <person name="Mondo S."/>
            <person name="Pangilinan J."/>
            <person name="Riley R."/>
            <person name="LaButti K."/>
            <person name="Andreopoulos B."/>
            <person name="Lipzen A."/>
            <person name="Chen C."/>
            <person name="Yan M."/>
            <person name="Daum C."/>
            <person name="Ng V."/>
            <person name="Clum A."/>
            <person name="Steindorff A."/>
            <person name="Ohm R.A."/>
            <person name="Martin F."/>
            <person name="Silar P."/>
            <person name="Natvig D.O."/>
            <person name="Lalanne C."/>
            <person name="Gautier V."/>
            <person name="Ament-Velasquez S.L."/>
            <person name="Kruys A."/>
            <person name="Hutchinson M.I."/>
            <person name="Powell A.J."/>
            <person name="Barry K."/>
            <person name="Miller A.N."/>
            <person name="Grigoriev I.V."/>
            <person name="Debuchy R."/>
            <person name="Gladieux P."/>
            <person name="Hiltunen Thoren M."/>
            <person name="Johannesson H."/>
        </authorList>
    </citation>
    <scope>NUCLEOTIDE SEQUENCE</scope>
    <source>
        <strain evidence="9">CBS 532.94</strain>
    </source>
</reference>
<feature type="compositionally biased region" description="Gly residues" evidence="7">
    <location>
        <begin position="1412"/>
        <end position="1423"/>
    </location>
</feature>
<feature type="compositionally biased region" description="Polar residues" evidence="7">
    <location>
        <begin position="1299"/>
        <end position="1320"/>
    </location>
</feature>
<dbReference type="Proteomes" id="UP001303760">
    <property type="component" value="Unassembled WGS sequence"/>
</dbReference>
<dbReference type="GO" id="GO:0003677">
    <property type="term" value="F:DNA binding"/>
    <property type="evidence" value="ECO:0007669"/>
    <property type="project" value="UniProtKB-KW"/>
</dbReference>
<keyword evidence="5" id="KW-0326">Glycosidase</keyword>
<feature type="region of interest" description="Disordered" evidence="7">
    <location>
        <begin position="1240"/>
        <end position="1430"/>
    </location>
</feature>
<dbReference type="InterPro" id="IPR037141">
    <property type="entry name" value="NDT80_DNA-bd_dom_sf"/>
</dbReference>
<keyword evidence="4" id="KW-0325">Glycoprotein</keyword>
<keyword evidence="10" id="KW-1185">Reference proteome</keyword>
<dbReference type="GO" id="GO:0005975">
    <property type="term" value="P:carbohydrate metabolic process"/>
    <property type="evidence" value="ECO:0007669"/>
    <property type="project" value="InterPro"/>
</dbReference>
<dbReference type="SUPFAM" id="SSF55729">
    <property type="entry name" value="Acyl-CoA N-acyltransferases (Nat)"/>
    <property type="match status" value="1"/>
</dbReference>
<dbReference type="InterPro" id="IPR050226">
    <property type="entry name" value="NagZ_Beta-hexosaminidase"/>
</dbReference>
<proteinExistence type="inferred from homology"/>
<comment type="caution">
    <text evidence="9">The sequence shown here is derived from an EMBL/GenBank/DDBJ whole genome shotgun (WGS) entry which is preliminary data.</text>
</comment>
<evidence type="ECO:0000313" key="9">
    <source>
        <dbReference type="EMBL" id="KAK4242726.1"/>
    </source>
</evidence>
<comment type="similarity">
    <text evidence="1">Belongs to the glycosyl hydrolase 3 family.</text>
</comment>